<accession>C6R6D5</accession>
<organism evidence="2 3">
    <name type="scientific">Corynebacterium tuberculostearicum SK141</name>
    <dbReference type="NCBI Taxonomy" id="553206"/>
    <lineage>
        <taxon>Bacteria</taxon>
        <taxon>Bacillati</taxon>
        <taxon>Actinomycetota</taxon>
        <taxon>Actinomycetes</taxon>
        <taxon>Mycobacteriales</taxon>
        <taxon>Corynebacteriaceae</taxon>
        <taxon>Corynebacterium</taxon>
    </lineage>
</organism>
<gene>
    <name evidence="2" type="ORF">CORTU0001_2233</name>
</gene>
<dbReference type="AlphaFoldDB" id="C6R6D5"/>
<protein>
    <submittedName>
        <fullName evidence="2">Uncharacterized protein</fullName>
    </submittedName>
</protein>
<comment type="caution">
    <text evidence="2">The sequence shown here is derived from an EMBL/GenBank/DDBJ whole genome shotgun (WGS) entry which is preliminary data.</text>
</comment>
<dbReference type="Proteomes" id="UP000004384">
    <property type="component" value="Unassembled WGS sequence"/>
</dbReference>
<sequence>MLSSLLMVAAEEAVLEELVADEEEVAEELVLVSAGDSELGEEHAERMRVRAAPKSRAGDLRGMRSLSESERGMRWREEVSP</sequence>
<name>C6R6D5_9CORY</name>
<evidence type="ECO:0000313" key="2">
    <source>
        <dbReference type="EMBL" id="EET78517.1"/>
    </source>
</evidence>
<proteinExistence type="predicted"/>
<feature type="compositionally biased region" description="Basic and acidic residues" evidence="1">
    <location>
        <begin position="56"/>
        <end position="81"/>
    </location>
</feature>
<evidence type="ECO:0000256" key="1">
    <source>
        <dbReference type="SAM" id="MobiDB-lite"/>
    </source>
</evidence>
<feature type="region of interest" description="Disordered" evidence="1">
    <location>
        <begin position="42"/>
        <end position="81"/>
    </location>
</feature>
<evidence type="ECO:0000313" key="3">
    <source>
        <dbReference type="Proteomes" id="UP000004384"/>
    </source>
</evidence>
<reference evidence="2 3" key="1">
    <citation type="submission" date="2009-06" db="EMBL/GenBank/DDBJ databases">
        <authorList>
            <person name="Dodson R."/>
            <person name="Sebastian Y."/>
            <person name="Madupu R."/>
            <person name="Durkin A.S."/>
            <person name="Torralba M."/>
            <person name="Methe B."/>
            <person name="Sutton G.G."/>
            <person name="Strausberg R.L."/>
            <person name="Nelson K.E."/>
        </authorList>
    </citation>
    <scope>NUCLEOTIDE SEQUENCE [LARGE SCALE GENOMIC DNA]</scope>
    <source>
        <strain evidence="2 3">SK141</strain>
    </source>
</reference>
<dbReference type="EMBL" id="ACVP01000001">
    <property type="protein sequence ID" value="EET78517.1"/>
    <property type="molecule type" value="Genomic_DNA"/>
</dbReference>